<proteinExistence type="predicted"/>
<evidence type="ECO:0000313" key="2">
    <source>
        <dbReference type="Proteomes" id="UP001603857"/>
    </source>
</evidence>
<dbReference type="AlphaFoldDB" id="A0ABD1LHR6"/>
<dbReference type="Proteomes" id="UP001603857">
    <property type="component" value="Unassembled WGS sequence"/>
</dbReference>
<name>A0ABD1LHR6_9FABA</name>
<dbReference type="InterPro" id="IPR011990">
    <property type="entry name" value="TPR-like_helical_dom_sf"/>
</dbReference>
<dbReference type="Gene3D" id="1.25.40.10">
    <property type="entry name" value="Tetratricopeptide repeat domain"/>
    <property type="match status" value="1"/>
</dbReference>
<sequence>MGALLEVELALRVFDERPVKDLIACNAMISGHGGSVFEVYSEMKLSGVLTAIMGLIGRWRMRWSSVPDLEHCSCVVDLLPRVGRLEEAMNLIKSMKVKPDGAVWGVLWNACKIYKNVEVAVLALKHVVELEPMNIVRVMMREGKLRRDPGCSRVECKGKMQLFYSGGMIHHQSKDIHRMVDSESLVNEIRPPDENYEGRNEGLFNWCTVSEMPLTSAITETVSALARSTGKTMKQYFCDFMIPDLTYVIVVVG</sequence>
<organism evidence="1 2">
    <name type="scientific">Flemingia macrophylla</name>
    <dbReference type="NCBI Taxonomy" id="520843"/>
    <lineage>
        <taxon>Eukaryota</taxon>
        <taxon>Viridiplantae</taxon>
        <taxon>Streptophyta</taxon>
        <taxon>Embryophyta</taxon>
        <taxon>Tracheophyta</taxon>
        <taxon>Spermatophyta</taxon>
        <taxon>Magnoliopsida</taxon>
        <taxon>eudicotyledons</taxon>
        <taxon>Gunneridae</taxon>
        <taxon>Pentapetalae</taxon>
        <taxon>rosids</taxon>
        <taxon>fabids</taxon>
        <taxon>Fabales</taxon>
        <taxon>Fabaceae</taxon>
        <taxon>Papilionoideae</taxon>
        <taxon>50 kb inversion clade</taxon>
        <taxon>NPAAA clade</taxon>
        <taxon>indigoferoid/millettioid clade</taxon>
        <taxon>Phaseoleae</taxon>
        <taxon>Flemingia</taxon>
    </lineage>
</organism>
<keyword evidence="2" id="KW-1185">Reference proteome</keyword>
<evidence type="ECO:0008006" key="3">
    <source>
        <dbReference type="Google" id="ProtNLM"/>
    </source>
</evidence>
<dbReference type="InterPro" id="IPR046960">
    <property type="entry name" value="PPR_At4g14850-like_plant"/>
</dbReference>
<protein>
    <recommendedName>
        <fullName evidence="3">Pentatricopeptide repeat-containing protein</fullName>
    </recommendedName>
</protein>
<dbReference type="EMBL" id="JBGMDY010000009">
    <property type="protein sequence ID" value="KAL2323069.1"/>
    <property type="molecule type" value="Genomic_DNA"/>
</dbReference>
<reference evidence="1 2" key="1">
    <citation type="submission" date="2024-08" db="EMBL/GenBank/DDBJ databases">
        <title>Insights into the chromosomal genome structure of Flemingia macrophylla.</title>
        <authorList>
            <person name="Ding Y."/>
            <person name="Zhao Y."/>
            <person name="Bi W."/>
            <person name="Wu M."/>
            <person name="Zhao G."/>
            <person name="Gong Y."/>
            <person name="Li W."/>
            <person name="Zhang P."/>
        </authorList>
    </citation>
    <scope>NUCLEOTIDE SEQUENCE [LARGE SCALE GENOMIC DNA]</scope>
    <source>
        <strain evidence="1">DYQJB</strain>
        <tissue evidence="1">Leaf</tissue>
    </source>
</reference>
<dbReference type="PANTHER" id="PTHR47926">
    <property type="entry name" value="PENTATRICOPEPTIDE REPEAT-CONTAINING PROTEIN"/>
    <property type="match status" value="1"/>
</dbReference>
<dbReference type="PANTHER" id="PTHR47926:SF503">
    <property type="entry name" value="PENTATRICOPEPTIDE REPEAT-CONTAINING PROTEIN"/>
    <property type="match status" value="1"/>
</dbReference>
<evidence type="ECO:0000313" key="1">
    <source>
        <dbReference type="EMBL" id="KAL2323069.1"/>
    </source>
</evidence>
<gene>
    <name evidence="1" type="ORF">Fmac_027448</name>
</gene>
<accession>A0ABD1LHR6</accession>
<comment type="caution">
    <text evidence="1">The sequence shown here is derived from an EMBL/GenBank/DDBJ whole genome shotgun (WGS) entry which is preliminary data.</text>
</comment>